<dbReference type="PRINTS" id="PR00081">
    <property type="entry name" value="GDHRDH"/>
</dbReference>
<keyword evidence="2" id="KW-0521">NADP</keyword>
<dbReference type="InterPro" id="IPR051468">
    <property type="entry name" value="Fungal_SecMetab_SDRs"/>
</dbReference>
<keyword evidence="3" id="KW-0560">Oxidoreductase</keyword>
<gene>
    <name evidence="5" type="ORF">CcCBS67573_g05727</name>
</gene>
<proteinExistence type="inferred from homology"/>
<dbReference type="Gene3D" id="3.40.50.720">
    <property type="entry name" value="NAD(P)-binding Rossmann-like Domain"/>
    <property type="match status" value="1"/>
</dbReference>
<dbReference type="InterPro" id="IPR036291">
    <property type="entry name" value="NAD(P)-bd_dom_sf"/>
</dbReference>
<dbReference type="CDD" id="cd05325">
    <property type="entry name" value="carb_red_sniffer_like_SDR_c"/>
    <property type="match status" value="1"/>
</dbReference>
<comment type="similarity">
    <text evidence="1 4">Belongs to the short-chain dehydrogenases/reductases (SDR) family.</text>
</comment>
<dbReference type="SUPFAM" id="SSF51735">
    <property type="entry name" value="NAD(P)-binding Rossmann-fold domains"/>
    <property type="match status" value="1"/>
</dbReference>
<protein>
    <submittedName>
        <fullName evidence="5">Uncharacterized protein</fullName>
    </submittedName>
</protein>
<dbReference type="PANTHER" id="PTHR43544">
    <property type="entry name" value="SHORT-CHAIN DEHYDROGENASE/REDUCTASE"/>
    <property type="match status" value="1"/>
</dbReference>
<sequence>MTAAPKTVVITGSSRGIGRALTEHYISNGWNVIATARNATSLAQIHPNAHTIHSLDTADAASINAFSEKLGPSQPVHLLINNAGILLDDTLHSIEKSLLMQQFETNAVGPLLLARALIPNLKVATATGSPALVANISSMWGSIAENDGDHYGYRASKTALNSFMKSLSIDLKPENISVISMCPGWVKTDMAPTGAISTSESVAGMSSVISYAMADTKLSMSGGYFRRNGDTIPWHFTKADAGRSQFHKLTTVTKKLAACNKVDGKVGWKEETQLELLGHADSQLTLLGDDMMADNNNVPTATAIEVDGKALTPVSLPMAEQFLYTLYTDPMVIALEAMQTGISHGTRAQRQALLLASVAQG</sequence>
<dbReference type="EMBL" id="QEAP01000215">
    <property type="protein sequence ID" value="TPX72603.1"/>
    <property type="molecule type" value="Genomic_DNA"/>
</dbReference>
<keyword evidence="6" id="KW-1185">Reference proteome</keyword>
<organism evidence="5 6">
    <name type="scientific">Chytriomyces confervae</name>
    <dbReference type="NCBI Taxonomy" id="246404"/>
    <lineage>
        <taxon>Eukaryota</taxon>
        <taxon>Fungi</taxon>
        <taxon>Fungi incertae sedis</taxon>
        <taxon>Chytridiomycota</taxon>
        <taxon>Chytridiomycota incertae sedis</taxon>
        <taxon>Chytridiomycetes</taxon>
        <taxon>Chytridiales</taxon>
        <taxon>Chytriomycetaceae</taxon>
        <taxon>Chytriomyces</taxon>
    </lineage>
</organism>
<dbReference type="STRING" id="246404.A0A507F8M0"/>
<dbReference type="AlphaFoldDB" id="A0A507F8M0"/>
<evidence type="ECO:0000313" key="6">
    <source>
        <dbReference type="Proteomes" id="UP000320333"/>
    </source>
</evidence>
<evidence type="ECO:0000313" key="5">
    <source>
        <dbReference type="EMBL" id="TPX72603.1"/>
    </source>
</evidence>
<evidence type="ECO:0000256" key="3">
    <source>
        <dbReference type="ARBA" id="ARBA00023002"/>
    </source>
</evidence>
<dbReference type="PANTHER" id="PTHR43544:SF7">
    <property type="entry name" value="NADB-LER2"/>
    <property type="match status" value="1"/>
</dbReference>
<dbReference type="GO" id="GO:0005737">
    <property type="term" value="C:cytoplasm"/>
    <property type="evidence" value="ECO:0007669"/>
    <property type="project" value="TreeGrafter"/>
</dbReference>
<dbReference type="Pfam" id="PF00106">
    <property type="entry name" value="adh_short"/>
    <property type="match status" value="1"/>
</dbReference>
<evidence type="ECO:0000256" key="4">
    <source>
        <dbReference type="RuleBase" id="RU000363"/>
    </source>
</evidence>
<dbReference type="GO" id="GO:0016491">
    <property type="term" value="F:oxidoreductase activity"/>
    <property type="evidence" value="ECO:0007669"/>
    <property type="project" value="UniProtKB-KW"/>
</dbReference>
<accession>A0A507F8M0</accession>
<dbReference type="PRINTS" id="PR00080">
    <property type="entry name" value="SDRFAMILY"/>
</dbReference>
<comment type="caution">
    <text evidence="5">The sequence shown here is derived from an EMBL/GenBank/DDBJ whole genome shotgun (WGS) entry which is preliminary data.</text>
</comment>
<dbReference type="OrthoDB" id="9876299at2759"/>
<evidence type="ECO:0000256" key="1">
    <source>
        <dbReference type="ARBA" id="ARBA00006484"/>
    </source>
</evidence>
<reference evidence="5 6" key="1">
    <citation type="journal article" date="2019" name="Sci. Rep.">
        <title>Comparative genomics of chytrid fungi reveal insights into the obligate biotrophic and pathogenic lifestyle of Synchytrium endobioticum.</title>
        <authorList>
            <person name="van de Vossenberg B.T.L.H."/>
            <person name="Warris S."/>
            <person name="Nguyen H.D.T."/>
            <person name="van Gent-Pelzer M.P.E."/>
            <person name="Joly D.L."/>
            <person name="van de Geest H.C."/>
            <person name="Bonants P.J.M."/>
            <person name="Smith D.S."/>
            <person name="Levesque C.A."/>
            <person name="van der Lee T.A.J."/>
        </authorList>
    </citation>
    <scope>NUCLEOTIDE SEQUENCE [LARGE SCALE GENOMIC DNA]</scope>
    <source>
        <strain evidence="5 6">CBS 675.73</strain>
    </source>
</reference>
<evidence type="ECO:0000256" key="2">
    <source>
        <dbReference type="ARBA" id="ARBA00022857"/>
    </source>
</evidence>
<dbReference type="Proteomes" id="UP000320333">
    <property type="component" value="Unassembled WGS sequence"/>
</dbReference>
<name>A0A507F8M0_9FUNG</name>
<dbReference type="InterPro" id="IPR002347">
    <property type="entry name" value="SDR_fam"/>
</dbReference>